<dbReference type="Pfam" id="PF03480">
    <property type="entry name" value="DctP"/>
    <property type="match status" value="1"/>
</dbReference>
<gene>
    <name evidence="2" type="ORF">BI350_07430</name>
</gene>
<dbReference type="CDD" id="cd13602">
    <property type="entry name" value="PBP2_TRAP_BpDctp6_7"/>
    <property type="match status" value="1"/>
</dbReference>
<dbReference type="InterPro" id="IPR018389">
    <property type="entry name" value="DctP_fam"/>
</dbReference>
<proteinExistence type="predicted"/>
<dbReference type="InterPro" id="IPR038404">
    <property type="entry name" value="TRAP_DctP_sf"/>
</dbReference>
<evidence type="ECO:0008006" key="4">
    <source>
        <dbReference type="Google" id="ProtNLM"/>
    </source>
</evidence>
<dbReference type="GO" id="GO:0055085">
    <property type="term" value="P:transmembrane transport"/>
    <property type="evidence" value="ECO:0007669"/>
    <property type="project" value="InterPro"/>
</dbReference>
<protein>
    <recommendedName>
        <fullName evidence="4">C4-dicarboxylate ABC transporter substrate-binding protein</fullName>
    </recommendedName>
</protein>
<evidence type="ECO:0000256" key="1">
    <source>
        <dbReference type="ARBA" id="ARBA00022729"/>
    </source>
</evidence>
<evidence type="ECO:0000313" key="2">
    <source>
        <dbReference type="EMBL" id="AOV09145.1"/>
    </source>
</evidence>
<dbReference type="EMBL" id="CP017560">
    <property type="protein sequence ID" value="AOV09145.1"/>
    <property type="molecule type" value="Genomic_DNA"/>
</dbReference>
<dbReference type="Gene3D" id="3.40.190.170">
    <property type="entry name" value="Bacterial extracellular solute-binding protein, family 7"/>
    <property type="match status" value="1"/>
</dbReference>
<dbReference type="PANTHER" id="PTHR33376">
    <property type="match status" value="1"/>
</dbReference>
<accession>A0A1D8JKB1</accession>
<sequence>MTLAASVLSLFLVLAGCGNDDSSSSDAGKDAGGSAESVSWVANSVYPDSNHNGEGLKEFAEKLDEATDGQVKLEVQLGGALGYEGPELLSAVRDNAVPVSDMLTSGVAGDEPLFEIVTLPFLVQSFDEGKILNDIARPYFDQIAEEKWNQKILYVAPWPAAGFWTKNEVKSLEDMKGLKMRTYDKNGALVVEAAGGTPHPLPFSEVYSSLSTGVIDSVLTSTPTAVDAKFWEVLDYYVPANVTMATNFVSVNLDELNKLDKETQEKVINAGKEMEERMWQLGAELDKEKEAIVNENGITTLEPSQGFMDNLAEVTEHIRQEWLKGAPTEAQEIIEKFNKEVGR</sequence>
<keyword evidence="3" id="KW-1185">Reference proteome</keyword>
<dbReference type="PANTHER" id="PTHR33376:SF4">
    <property type="entry name" value="SIALIC ACID-BINDING PERIPLASMIC PROTEIN SIAP"/>
    <property type="match status" value="1"/>
</dbReference>
<dbReference type="KEGG" id="surl:BI350_07430"/>
<dbReference type="NCBIfam" id="NF037995">
    <property type="entry name" value="TRAP_S1"/>
    <property type="match status" value="1"/>
</dbReference>
<reference evidence="2 3" key="1">
    <citation type="submission" date="2016-09" db="EMBL/GenBank/DDBJ databases">
        <title>Complete genome sequence of the Lysinibacillus sphaericus LMG 22257, a specie of Bacillus with ureolytic activity that can effectively biodeposit calcium carbonate.</title>
        <authorList>
            <person name="Yan W."/>
        </authorList>
    </citation>
    <scope>NUCLEOTIDE SEQUENCE [LARGE SCALE GENOMIC DNA]</scope>
    <source>
        <strain evidence="2 3">LMG 22257</strain>
    </source>
</reference>
<dbReference type="AlphaFoldDB" id="A0A1D8JKB1"/>
<keyword evidence="1" id="KW-0732">Signal</keyword>
<organism evidence="2 3">
    <name type="scientific">Sporosarcina ureilytica</name>
    <dbReference type="NCBI Taxonomy" id="298596"/>
    <lineage>
        <taxon>Bacteria</taxon>
        <taxon>Bacillati</taxon>
        <taxon>Bacillota</taxon>
        <taxon>Bacilli</taxon>
        <taxon>Bacillales</taxon>
        <taxon>Caryophanaceae</taxon>
        <taxon>Sporosarcina</taxon>
    </lineage>
</organism>
<dbReference type="Proteomes" id="UP000185746">
    <property type="component" value="Chromosome"/>
</dbReference>
<evidence type="ECO:0000313" key="3">
    <source>
        <dbReference type="Proteomes" id="UP000185746"/>
    </source>
</evidence>
<name>A0A1D8JKB1_9BACL</name>